<keyword evidence="2" id="KW-1185">Reference proteome</keyword>
<sequence>MPKRKGQMIERTLYSSFLQEDVSLMIYLPEHYSPLYSYPTVYLQDGYDYFSLGKMATQLDHLIAEGKIERCIAVGVPVSDSKKRFDRYSPKGSRHQAYIRFFGEELVSFIDHELATQPISGARAVMGDSLGGGASLAIAMAYPHTFHYAVSQSGAFFDDLDKRIEAYTHSPALLSIYLSIGLQETEVSTSRGNMDLLRLNHEAKERLEQHGFPVYFREFEGDHTWTYWSEDLLHALTHIWGK</sequence>
<dbReference type="InterPro" id="IPR000801">
    <property type="entry name" value="Esterase-like"/>
</dbReference>
<dbReference type="RefSeq" id="WP_307397680.1">
    <property type="nucleotide sequence ID" value="NZ_BAAADK010000047.1"/>
</dbReference>
<dbReference type="InterPro" id="IPR050583">
    <property type="entry name" value="Mycobacterial_A85_antigen"/>
</dbReference>
<dbReference type="InterPro" id="IPR029058">
    <property type="entry name" value="AB_hydrolase_fold"/>
</dbReference>
<evidence type="ECO:0000313" key="1">
    <source>
        <dbReference type="EMBL" id="MDQ0168152.1"/>
    </source>
</evidence>
<accession>A0ABT9W500</accession>
<dbReference type="Proteomes" id="UP001235840">
    <property type="component" value="Unassembled WGS sequence"/>
</dbReference>
<protein>
    <submittedName>
        <fullName evidence="1">Enterochelin esterase-like enzyme</fullName>
    </submittedName>
</protein>
<organism evidence="1 2">
    <name type="scientific">Caldalkalibacillus horti</name>
    <dbReference type="NCBI Taxonomy" id="77523"/>
    <lineage>
        <taxon>Bacteria</taxon>
        <taxon>Bacillati</taxon>
        <taxon>Bacillota</taxon>
        <taxon>Bacilli</taxon>
        <taxon>Bacillales</taxon>
        <taxon>Bacillaceae</taxon>
        <taxon>Caldalkalibacillus</taxon>
    </lineage>
</organism>
<dbReference type="SUPFAM" id="SSF53474">
    <property type="entry name" value="alpha/beta-Hydrolases"/>
    <property type="match status" value="1"/>
</dbReference>
<evidence type="ECO:0000313" key="2">
    <source>
        <dbReference type="Proteomes" id="UP001235840"/>
    </source>
</evidence>
<reference evidence="1 2" key="1">
    <citation type="submission" date="2023-07" db="EMBL/GenBank/DDBJ databases">
        <title>Genomic Encyclopedia of Type Strains, Phase IV (KMG-IV): sequencing the most valuable type-strain genomes for metagenomic binning, comparative biology and taxonomic classification.</title>
        <authorList>
            <person name="Goeker M."/>
        </authorList>
    </citation>
    <scope>NUCLEOTIDE SEQUENCE [LARGE SCALE GENOMIC DNA]</scope>
    <source>
        <strain evidence="1 2">DSM 12751</strain>
    </source>
</reference>
<proteinExistence type="predicted"/>
<dbReference type="PANTHER" id="PTHR48098">
    <property type="entry name" value="ENTEROCHELIN ESTERASE-RELATED"/>
    <property type="match status" value="1"/>
</dbReference>
<dbReference type="PANTHER" id="PTHR48098:SF3">
    <property type="entry name" value="IRON(III) ENTEROBACTIN ESTERASE"/>
    <property type="match status" value="1"/>
</dbReference>
<gene>
    <name evidence="1" type="ORF">J2S11_004104</name>
</gene>
<dbReference type="Pfam" id="PF00756">
    <property type="entry name" value="Esterase"/>
    <property type="match status" value="1"/>
</dbReference>
<dbReference type="EMBL" id="JAUSTY010000024">
    <property type="protein sequence ID" value="MDQ0168152.1"/>
    <property type="molecule type" value="Genomic_DNA"/>
</dbReference>
<comment type="caution">
    <text evidence="1">The sequence shown here is derived from an EMBL/GenBank/DDBJ whole genome shotgun (WGS) entry which is preliminary data.</text>
</comment>
<name>A0ABT9W500_9BACI</name>
<dbReference type="Gene3D" id="3.40.50.1820">
    <property type="entry name" value="alpha/beta hydrolase"/>
    <property type="match status" value="1"/>
</dbReference>